<dbReference type="EC" id="3.2.2.n1" evidence="2"/>
<evidence type="ECO:0000313" key="3">
    <source>
        <dbReference type="EMBL" id="NLT79974.1"/>
    </source>
</evidence>
<dbReference type="PANTHER" id="PTHR31223:SF70">
    <property type="entry name" value="LOG FAMILY PROTEIN YJL055W"/>
    <property type="match status" value="1"/>
</dbReference>
<evidence type="ECO:0000313" key="4">
    <source>
        <dbReference type="Proteomes" id="UP000767327"/>
    </source>
</evidence>
<dbReference type="GO" id="GO:0016799">
    <property type="term" value="F:hydrolase activity, hydrolyzing N-glycosyl compounds"/>
    <property type="evidence" value="ECO:0007669"/>
    <property type="project" value="TreeGrafter"/>
</dbReference>
<organism evidence="3 4">
    <name type="scientific">Bifidobacterium crudilactis</name>
    <dbReference type="NCBI Taxonomy" id="327277"/>
    <lineage>
        <taxon>Bacteria</taxon>
        <taxon>Bacillati</taxon>
        <taxon>Actinomycetota</taxon>
        <taxon>Actinomycetes</taxon>
        <taxon>Bifidobacteriales</taxon>
        <taxon>Bifidobacteriaceae</taxon>
        <taxon>Bifidobacterium</taxon>
    </lineage>
</organism>
<dbReference type="Pfam" id="PF03641">
    <property type="entry name" value="Lysine_decarbox"/>
    <property type="match status" value="1"/>
</dbReference>
<dbReference type="GO" id="GO:0009691">
    <property type="term" value="P:cytokinin biosynthetic process"/>
    <property type="evidence" value="ECO:0007669"/>
    <property type="project" value="UniProtKB-UniRule"/>
</dbReference>
<sequence length="229" mass="25008">MIVDVHELRPSGRDVVELRITIGRGEELTRNIVVYCGAANGNSADFTTAAMAVADWIVDNRYTMVYGGGSVGLMGTTAKRVLDRGGSVHGVIPKILRDRGTAMEGLTQLSVVPDMTARKHMMLELGDVCLALPGGPGTLEEISEAFSWARLGLNNNPCIFLDVHDFWKPLAQMFDTMVANAFLTAEDRKKLLFTSSLDSLNEWISSYAPPVIRQYHASTSDERSSEGGR</sequence>
<name>A0A971CZI6_9BIFI</name>
<dbReference type="SUPFAM" id="SSF102405">
    <property type="entry name" value="MCP/YpsA-like"/>
    <property type="match status" value="1"/>
</dbReference>
<proteinExistence type="inferred from homology"/>
<comment type="caution">
    <text evidence="3">The sequence shown here is derived from an EMBL/GenBank/DDBJ whole genome shotgun (WGS) entry which is preliminary data.</text>
</comment>
<keyword evidence="2" id="KW-0378">Hydrolase</keyword>
<dbReference type="PANTHER" id="PTHR31223">
    <property type="entry name" value="LOG FAMILY PROTEIN YJL055W"/>
    <property type="match status" value="1"/>
</dbReference>
<dbReference type="Proteomes" id="UP000767327">
    <property type="component" value="Unassembled WGS sequence"/>
</dbReference>
<evidence type="ECO:0000256" key="1">
    <source>
        <dbReference type="ARBA" id="ARBA00006763"/>
    </source>
</evidence>
<comment type="similarity">
    <text evidence="1 2">Belongs to the LOG family.</text>
</comment>
<comment type="catalytic activity">
    <reaction evidence="2">
        <text>9-ribosyl-trans-zeatin 5'-phosphate + H2O = trans-zeatin + D-ribose 5-phosphate</text>
        <dbReference type="Rhea" id="RHEA:48564"/>
        <dbReference type="ChEBI" id="CHEBI:15377"/>
        <dbReference type="ChEBI" id="CHEBI:16522"/>
        <dbReference type="ChEBI" id="CHEBI:78346"/>
        <dbReference type="ChEBI" id="CHEBI:87947"/>
        <dbReference type="EC" id="3.2.2.n1"/>
    </reaction>
</comment>
<comment type="catalytic activity">
    <reaction evidence="2">
        <text>N(6)-(dimethylallyl)adenosine 5'-phosphate + H2O = N(6)-dimethylallyladenine + D-ribose 5-phosphate</text>
        <dbReference type="Rhea" id="RHEA:48560"/>
        <dbReference type="ChEBI" id="CHEBI:15377"/>
        <dbReference type="ChEBI" id="CHEBI:17660"/>
        <dbReference type="ChEBI" id="CHEBI:57526"/>
        <dbReference type="ChEBI" id="CHEBI:78346"/>
        <dbReference type="EC" id="3.2.2.n1"/>
    </reaction>
</comment>
<dbReference type="AlphaFoldDB" id="A0A971CZI6"/>
<dbReference type="NCBIfam" id="TIGR00730">
    <property type="entry name" value="Rossman fold protein, TIGR00730 family"/>
    <property type="match status" value="1"/>
</dbReference>
<dbReference type="Gene3D" id="3.40.50.450">
    <property type="match status" value="1"/>
</dbReference>
<keyword evidence="2" id="KW-0203">Cytokinin biosynthesis</keyword>
<dbReference type="InterPro" id="IPR005269">
    <property type="entry name" value="LOG"/>
</dbReference>
<reference evidence="3" key="2">
    <citation type="submission" date="2020-01" db="EMBL/GenBank/DDBJ databases">
        <authorList>
            <person name="Campanaro S."/>
        </authorList>
    </citation>
    <scope>NUCLEOTIDE SEQUENCE</scope>
    <source>
        <strain evidence="3">AS01afH2WH_6</strain>
    </source>
</reference>
<accession>A0A971CZI6</accession>
<gene>
    <name evidence="3" type="ORF">GXW98_06815</name>
</gene>
<dbReference type="InterPro" id="IPR031100">
    <property type="entry name" value="LOG_fam"/>
</dbReference>
<protein>
    <recommendedName>
        <fullName evidence="2">Cytokinin riboside 5'-monophosphate phosphoribohydrolase</fullName>
        <ecNumber evidence="2">3.2.2.n1</ecNumber>
    </recommendedName>
</protein>
<dbReference type="EMBL" id="JAAXZR010000023">
    <property type="protein sequence ID" value="NLT79974.1"/>
    <property type="molecule type" value="Genomic_DNA"/>
</dbReference>
<dbReference type="GO" id="GO:0005829">
    <property type="term" value="C:cytosol"/>
    <property type="evidence" value="ECO:0007669"/>
    <property type="project" value="TreeGrafter"/>
</dbReference>
<reference evidence="3" key="1">
    <citation type="journal article" date="2020" name="Biotechnol. Biofuels">
        <title>New insights from the biogas microbiome by comprehensive genome-resolved metagenomics of nearly 1600 species originating from multiple anaerobic digesters.</title>
        <authorList>
            <person name="Campanaro S."/>
            <person name="Treu L."/>
            <person name="Rodriguez-R L.M."/>
            <person name="Kovalovszki A."/>
            <person name="Ziels R.M."/>
            <person name="Maus I."/>
            <person name="Zhu X."/>
            <person name="Kougias P.G."/>
            <person name="Basile A."/>
            <person name="Luo G."/>
            <person name="Schluter A."/>
            <person name="Konstantinidis K.T."/>
            <person name="Angelidaki I."/>
        </authorList>
    </citation>
    <scope>NUCLEOTIDE SEQUENCE</scope>
    <source>
        <strain evidence="3">AS01afH2WH_6</strain>
    </source>
</reference>
<evidence type="ECO:0000256" key="2">
    <source>
        <dbReference type="RuleBase" id="RU363015"/>
    </source>
</evidence>